<feature type="transmembrane region" description="Helical" evidence="1">
    <location>
        <begin position="12"/>
        <end position="42"/>
    </location>
</feature>
<proteinExistence type="predicted"/>
<name>A0A6J6FU57_9ZZZZ</name>
<evidence type="ECO:0000313" key="2">
    <source>
        <dbReference type="EMBL" id="CAB4590545.1"/>
    </source>
</evidence>
<keyword evidence="1" id="KW-0812">Transmembrane</keyword>
<reference evidence="2" key="1">
    <citation type="submission" date="2020-05" db="EMBL/GenBank/DDBJ databases">
        <authorList>
            <person name="Chiriac C."/>
            <person name="Salcher M."/>
            <person name="Ghai R."/>
            <person name="Kavagutti S V."/>
        </authorList>
    </citation>
    <scope>NUCLEOTIDE SEQUENCE</scope>
</reference>
<keyword evidence="1" id="KW-1133">Transmembrane helix</keyword>
<evidence type="ECO:0000256" key="1">
    <source>
        <dbReference type="SAM" id="Phobius"/>
    </source>
</evidence>
<keyword evidence="1" id="KW-0472">Membrane</keyword>
<accession>A0A6J6FU57</accession>
<gene>
    <name evidence="2" type="ORF">UFOPK1798_00413</name>
</gene>
<organism evidence="2">
    <name type="scientific">freshwater metagenome</name>
    <dbReference type="NCBI Taxonomy" id="449393"/>
    <lineage>
        <taxon>unclassified sequences</taxon>
        <taxon>metagenomes</taxon>
        <taxon>ecological metagenomes</taxon>
    </lineage>
</organism>
<dbReference type="EMBL" id="CAEZUH010000025">
    <property type="protein sequence ID" value="CAB4590545.1"/>
    <property type="molecule type" value="Genomic_DNA"/>
</dbReference>
<sequence>MRKSLAIPGLVTIIAALLGTSLLGLVGGLLAVPIAAAVLLILDEVVFPKTELS</sequence>
<dbReference type="AlphaFoldDB" id="A0A6J6FU57"/>
<protein>
    <submittedName>
        <fullName evidence="2">Unannotated protein</fullName>
    </submittedName>
</protein>